<gene>
    <name evidence="1" type="ORF">NCTC11343_00071</name>
</gene>
<evidence type="ECO:0000313" key="1">
    <source>
        <dbReference type="EMBL" id="SPZ83552.1"/>
    </source>
</evidence>
<name>A0A2X2IML2_SPHMU</name>
<reference evidence="1 2" key="1">
    <citation type="submission" date="2018-06" db="EMBL/GenBank/DDBJ databases">
        <authorList>
            <consortium name="Pathogen Informatics"/>
            <person name="Doyle S."/>
        </authorList>
    </citation>
    <scope>NUCLEOTIDE SEQUENCE [LARGE SCALE GENOMIC DNA]</scope>
    <source>
        <strain evidence="1 2">NCTC11343</strain>
    </source>
</reference>
<dbReference type="EMBL" id="UAUU01000002">
    <property type="protein sequence ID" value="SPZ83552.1"/>
    <property type="molecule type" value="Genomic_DNA"/>
</dbReference>
<organism evidence="1 2">
    <name type="scientific">Sphingobacterium multivorum</name>
    <dbReference type="NCBI Taxonomy" id="28454"/>
    <lineage>
        <taxon>Bacteria</taxon>
        <taxon>Pseudomonadati</taxon>
        <taxon>Bacteroidota</taxon>
        <taxon>Sphingobacteriia</taxon>
        <taxon>Sphingobacteriales</taxon>
        <taxon>Sphingobacteriaceae</taxon>
        <taxon>Sphingobacterium</taxon>
    </lineage>
</organism>
<dbReference type="Proteomes" id="UP000251241">
    <property type="component" value="Unassembled WGS sequence"/>
</dbReference>
<sequence length="384" mass="45166">MIRSLNQLEDAIHAYGILQDSGTESSIPNDKSIIVACEALIRDSEQLYISHEKSGMAKESFRRYYTKFRLLFDKLYRYKSYQPDHTVAKIHEGIWQSIHHFKEHMNPLEELPLYDQQLLKESSLKKLAKLSMDLNAKQLDEEYLLEINYGLHSLFDEHKLPRLLFYHCEWLATFLSALESLAQDQRDKHYAKRFIELLIRYNFNYLGLRNRWHEQLERKLAPLSKSDQISSLLLLEKEITHYRPLPMNNYDIDQPNLKTMMNEYIGAELDYLQKISKLESEEKDTRQEISASSNGIHMTLTGEGITCLFHYSSKVGLFKDKHKSDAAIGVAQHIVTNRGNHITANQLTKFNKFEHILSLYLVEDKLKEMLHFIKKDIEDVELRK</sequence>
<protein>
    <submittedName>
        <fullName evidence="1">Uncharacterized protein</fullName>
    </submittedName>
</protein>
<evidence type="ECO:0000313" key="2">
    <source>
        <dbReference type="Proteomes" id="UP000251241"/>
    </source>
</evidence>
<accession>A0A2X2IML2</accession>
<dbReference type="AlphaFoldDB" id="A0A2X2IML2"/>
<proteinExistence type="predicted"/>
<dbReference type="RefSeq" id="WP_112373473.1">
    <property type="nucleotide sequence ID" value="NZ_CP069793.1"/>
</dbReference>
<dbReference type="GeneID" id="97181823"/>